<keyword evidence="3" id="KW-0560">Oxidoreductase</keyword>
<evidence type="ECO:0000256" key="4">
    <source>
        <dbReference type="ARBA" id="ARBA00023027"/>
    </source>
</evidence>
<dbReference type="GO" id="GO:0047134">
    <property type="term" value="F:protein-disulfide reductase [NAD(P)H] activity"/>
    <property type="evidence" value="ECO:0007669"/>
    <property type="project" value="UniProtKB-EC"/>
</dbReference>
<proteinExistence type="predicted"/>
<comment type="caution">
    <text evidence="9">The sequence shown here is derived from an EMBL/GenBank/DDBJ whole genome shotgun (WGS) entry which is preliminary data.</text>
</comment>
<keyword evidence="4" id="KW-0520">NAD</keyword>
<organism evidence="9 10">
    <name type="scientific">Protea cynaroides</name>
    <dbReference type="NCBI Taxonomy" id="273540"/>
    <lineage>
        <taxon>Eukaryota</taxon>
        <taxon>Viridiplantae</taxon>
        <taxon>Streptophyta</taxon>
        <taxon>Embryophyta</taxon>
        <taxon>Tracheophyta</taxon>
        <taxon>Spermatophyta</taxon>
        <taxon>Magnoliopsida</taxon>
        <taxon>Proteales</taxon>
        <taxon>Proteaceae</taxon>
        <taxon>Protea</taxon>
    </lineage>
</organism>
<evidence type="ECO:0000256" key="1">
    <source>
        <dbReference type="ARBA" id="ARBA00012612"/>
    </source>
</evidence>
<comment type="catalytic activity">
    <reaction evidence="5">
        <text>[protein]-dithiol + NAD(+) = [protein]-disulfide + NADH + H(+)</text>
        <dbReference type="Rhea" id="RHEA:18749"/>
        <dbReference type="Rhea" id="RHEA-COMP:10593"/>
        <dbReference type="Rhea" id="RHEA-COMP:10594"/>
        <dbReference type="ChEBI" id="CHEBI:15378"/>
        <dbReference type="ChEBI" id="CHEBI:29950"/>
        <dbReference type="ChEBI" id="CHEBI:50058"/>
        <dbReference type="ChEBI" id="CHEBI:57540"/>
        <dbReference type="ChEBI" id="CHEBI:57945"/>
        <dbReference type="EC" id="1.8.1.8"/>
    </reaction>
</comment>
<comment type="catalytic activity">
    <reaction evidence="6">
        <text>[protein]-dithiol + NADP(+) = [protein]-disulfide + NADPH + H(+)</text>
        <dbReference type="Rhea" id="RHEA:18753"/>
        <dbReference type="Rhea" id="RHEA-COMP:10593"/>
        <dbReference type="Rhea" id="RHEA-COMP:10594"/>
        <dbReference type="ChEBI" id="CHEBI:15378"/>
        <dbReference type="ChEBI" id="CHEBI:29950"/>
        <dbReference type="ChEBI" id="CHEBI:50058"/>
        <dbReference type="ChEBI" id="CHEBI:57783"/>
        <dbReference type="ChEBI" id="CHEBI:58349"/>
        <dbReference type="EC" id="1.8.1.8"/>
    </reaction>
</comment>
<feature type="compositionally biased region" description="Acidic residues" evidence="7">
    <location>
        <begin position="144"/>
        <end position="161"/>
    </location>
</feature>
<evidence type="ECO:0000256" key="5">
    <source>
        <dbReference type="ARBA" id="ARBA00047388"/>
    </source>
</evidence>
<accession>A0A9Q0H8U0</accession>
<dbReference type="InterPro" id="IPR012336">
    <property type="entry name" value="Thioredoxin-like_fold"/>
</dbReference>
<evidence type="ECO:0000256" key="7">
    <source>
        <dbReference type="SAM" id="MobiDB-lite"/>
    </source>
</evidence>
<gene>
    <name evidence="9" type="ORF">NE237_019517</name>
</gene>
<feature type="region of interest" description="Disordered" evidence="7">
    <location>
        <begin position="144"/>
        <end position="167"/>
    </location>
</feature>
<evidence type="ECO:0000256" key="3">
    <source>
        <dbReference type="ARBA" id="ARBA00023002"/>
    </source>
</evidence>
<evidence type="ECO:0000256" key="2">
    <source>
        <dbReference type="ARBA" id="ARBA00022737"/>
    </source>
</evidence>
<dbReference type="EMBL" id="JAMYWD010000009">
    <property type="protein sequence ID" value="KAJ4959607.1"/>
    <property type="molecule type" value="Genomic_DNA"/>
</dbReference>
<keyword evidence="2" id="KW-0677">Repeat</keyword>
<evidence type="ECO:0000256" key="6">
    <source>
        <dbReference type="ARBA" id="ARBA00047804"/>
    </source>
</evidence>
<dbReference type="OrthoDB" id="1740151at2759"/>
<dbReference type="PANTHER" id="PTHR13871">
    <property type="entry name" value="THIOREDOXIN"/>
    <property type="match status" value="1"/>
</dbReference>
<protein>
    <recommendedName>
        <fullName evidence="1">protein-disulfide reductase</fullName>
        <ecNumber evidence="1">1.8.1.8</ecNumber>
    </recommendedName>
</protein>
<dbReference type="PANTHER" id="PTHR13871:SF96">
    <property type="entry name" value="THIOREDOXIN DOMAIN-CONTAINING PROTEIN"/>
    <property type="match status" value="1"/>
</dbReference>
<dbReference type="AlphaFoldDB" id="A0A9Q0H8U0"/>
<dbReference type="InterPro" id="IPR052259">
    <property type="entry name" value="Nucleoredoxin-like"/>
</dbReference>
<keyword evidence="10" id="KW-1185">Reference proteome</keyword>
<dbReference type="Gene3D" id="3.40.30.10">
    <property type="entry name" value="Glutaredoxin"/>
    <property type="match status" value="1"/>
</dbReference>
<evidence type="ECO:0000313" key="10">
    <source>
        <dbReference type="Proteomes" id="UP001141806"/>
    </source>
</evidence>
<dbReference type="InterPro" id="IPR036249">
    <property type="entry name" value="Thioredoxin-like_sf"/>
</dbReference>
<dbReference type="EC" id="1.8.1.8" evidence="1"/>
<evidence type="ECO:0000259" key="8">
    <source>
        <dbReference type="Pfam" id="PF13905"/>
    </source>
</evidence>
<feature type="domain" description="Thioredoxin-like fold" evidence="8">
    <location>
        <begin position="6"/>
        <end position="82"/>
    </location>
</feature>
<dbReference type="Proteomes" id="UP001141806">
    <property type="component" value="Unassembled WGS sequence"/>
</dbReference>
<evidence type="ECO:0000313" key="9">
    <source>
        <dbReference type="EMBL" id="KAJ4959607.1"/>
    </source>
</evidence>
<reference evidence="9" key="1">
    <citation type="journal article" date="2023" name="Plant J.">
        <title>The genome of the king protea, Protea cynaroides.</title>
        <authorList>
            <person name="Chang J."/>
            <person name="Duong T.A."/>
            <person name="Schoeman C."/>
            <person name="Ma X."/>
            <person name="Roodt D."/>
            <person name="Barker N."/>
            <person name="Li Z."/>
            <person name="Van de Peer Y."/>
            <person name="Mizrachi E."/>
        </authorList>
    </citation>
    <scope>NUCLEOTIDE SEQUENCE</scope>
    <source>
        <tissue evidence="9">Young leaves</tissue>
    </source>
</reference>
<dbReference type="Pfam" id="PF13905">
    <property type="entry name" value="Thioredoxin_8"/>
    <property type="match status" value="1"/>
</dbReference>
<dbReference type="SUPFAM" id="SSF52833">
    <property type="entry name" value="Thioredoxin-like"/>
    <property type="match status" value="1"/>
</dbReference>
<name>A0A9Q0H8U0_9MAGN</name>
<sequence>MVCWKRSFLPELIEAYHEIKAKDDAFEVIFISTDKDQASFDEFFSKMPWLAHPFGDERLEFLRSNFKISKIPTAMAIGPTGKTIIKNAINSQGLHGADAYPFTEERLKEIEAKIEEKRNRQRSTWSYYCEERDFFLHPKCALEEDKEEKDGEEDVDADDGIDQASRKDGPVMERFAIKVEELSFL</sequence>